<evidence type="ECO:0000256" key="1">
    <source>
        <dbReference type="ARBA" id="ARBA00004323"/>
    </source>
</evidence>
<comment type="subcellular location">
    <subcellularLocation>
        <location evidence="1">Golgi apparatus membrane</location>
        <topology evidence="1">Single-pass type II membrane protein</topology>
    </subcellularLocation>
</comment>
<reference evidence="4 5" key="1">
    <citation type="journal article" date="2018" name="Cell">
        <title>The Chara Genome: Secondary Complexity and Implications for Plant Terrestrialization.</title>
        <authorList>
            <person name="Nishiyama T."/>
            <person name="Sakayama H."/>
            <person name="Vries J.D."/>
            <person name="Buschmann H."/>
            <person name="Saint-Marcoux D."/>
            <person name="Ullrich K.K."/>
            <person name="Haas F.B."/>
            <person name="Vanderstraeten L."/>
            <person name="Becker D."/>
            <person name="Lang D."/>
            <person name="Vosolsobe S."/>
            <person name="Rombauts S."/>
            <person name="Wilhelmsson P.K.I."/>
            <person name="Janitza P."/>
            <person name="Kern R."/>
            <person name="Heyl A."/>
            <person name="Rumpler F."/>
            <person name="Villalobos L.I.A.C."/>
            <person name="Clay J.M."/>
            <person name="Skokan R."/>
            <person name="Toyoda A."/>
            <person name="Suzuki Y."/>
            <person name="Kagoshima H."/>
            <person name="Schijlen E."/>
            <person name="Tajeshwar N."/>
            <person name="Catarino B."/>
            <person name="Hetherington A.J."/>
            <person name="Saltykova A."/>
            <person name="Bonnot C."/>
            <person name="Breuninger H."/>
            <person name="Symeonidi A."/>
            <person name="Radhakrishnan G.V."/>
            <person name="Van Nieuwerburgh F."/>
            <person name="Deforce D."/>
            <person name="Chang C."/>
            <person name="Karol K.G."/>
            <person name="Hedrich R."/>
            <person name="Ulvskov P."/>
            <person name="Glockner G."/>
            <person name="Delwiche C.F."/>
            <person name="Petrasek J."/>
            <person name="Van de Peer Y."/>
            <person name="Friml J."/>
            <person name="Beilby M."/>
            <person name="Dolan L."/>
            <person name="Kohara Y."/>
            <person name="Sugano S."/>
            <person name="Fujiyama A."/>
            <person name="Delaux P.-M."/>
            <person name="Quint M."/>
            <person name="TheiBen G."/>
            <person name="Hagemann M."/>
            <person name="Harholt J."/>
            <person name="Dunand C."/>
            <person name="Zachgo S."/>
            <person name="Langdale J."/>
            <person name="Maumus F."/>
            <person name="Straeten D.V.D."/>
            <person name="Gould S.B."/>
            <person name="Rensing S.A."/>
        </authorList>
    </citation>
    <scope>NUCLEOTIDE SEQUENCE [LARGE SCALE GENOMIC DNA]</scope>
    <source>
        <strain evidence="4 5">S276</strain>
    </source>
</reference>
<evidence type="ECO:0000256" key="2">
    <source>
        <dbReference type="ARBA" id="ARBA00022676"/>
    </source>
</evidence>
<dbReference type="Proteomes" id="UP000265515">
    <property type="component" value="Unassembled WGS sequence"/>
</dbReference>
<dbReference type="STRING" id="69332.A0A388LP10"/>
<sequence length="160" mass="19419">MFVRNDDISREFFDTMVDLWDSHPNQTEVYLKVKKVLPGIPGYLCDQGSAIYMLMTQKDRWLPRVYLEERYHINRYWKDEKDNLDNYMEERETWRNDGNHPPFIMHFCGCALCYMKYSEDFDECQRQHDRAFNFANNQIIRDLGFMHRNLSSSEVVPIIR</sequence>
<dbReference type="AlphaFoldDB" id="A0A388LP10"/>
<keyword evidence="5" id="KW-1185">Reference proteome</keyword>
<dbReference type="PANTHER" id="PTHR31311:SF44">
    <property type="entry name" value="GLYCOSYLTRANSFERASE 2-RELATED"/>
    <property type="match status" value="1"/>
</dbReference>
<evidence type="ECO:0000313" key="5">
    <source>
        <dbReference type="Proteomes" id="UP000265515"/>
    </source>
</evidence>
<dbReference type="OrthoDB" id="205108at2759"/>
<comment type="caution">
    <text evidence="4">The sequence shown here is derived from an EMBL/GenBank/DDBJ whole genome shotgun (WGS) entry which is preliminary data.</text>
</comment>
<dbReference type="PANTHER" id="PTHR31311">
    <property type="entry name" value="XYLOGLUCAN 6-XYLOSYLTRANSFERASE 5-RELATED-RELATED"/>
    <property type="match status" value="1"/>
</dbReference>
<keyword evidence="3" id="KW-0808">Transferase</keyword>
<organism evidence="4 5">
    <name type="scientific">Chara braunii</name>
    <name type="common">Braun's stonewort</name>
    <dbReference type="NCBI Taxonomy" id="69332"/>
    <lineage>
        <taxon>Eukaryota</taxon>
        <taxon>Viridiplantae</taxon>
        <taxon>Streptophyta</taxon>
        <taxon>Charophyceae</taxon>
        <taxon>Charales</taxon>
        <taxon>Characeae</taxon>
        <taxon>Chara</taxon>
    </lineage>
</organism>
<dbReference type="GO" id="GO:0000139">
    <property type="term" value="C:Golgi membrane"/>
    <property type="evidence" value="ECO:0007669"/>
    <property type="project" value="UniProtKB-SubCell"/>
</dbReference>
<accession>A0A388LP10</accession>
<dbReference type="GO" id="GO:0016757">
    <property type="term" value="F:glycosyltransferase activity"/>
    <property type="evidence" value="ECO:0007669"/>
    <property type="project" value="UniProtKB-KW"/>
</dbReference>
<evidence type="ECO:0000256" key="3">
    <source>
        <dbReference type="ARBA" id="ARBA00022679"/>
    </source>
</evidence>
<dbReference type="EMBL" id="BFEA01000463">
    <property type="protein sequence ID" value="GBG84080.1"/>
    <property type="molecule type" value="Genomic_DNA"/>
</dbReference>
<proteinExistence type="predicted"/>
<dbReference type="InterPro" id="IPR008630">
    <property type="entry name" value="Glyco_trans_34"/>
</dbReference>
<keyword evidence="2" id="KW-0328">Glycosyltransferase</keyword>
<evidence type="ECO:0000313" key="4">
    <source>
        <dbReference type="EMBL" id="GBG84080.1"/>
    </source>
</evidence>
<gene>
    <name evidence="4" type="ORF">CBR_g37955</name>
</gene>
<protein>
    <submittedName>
        <fullName evidence="4">Uncharacterized protein</fullName>
    </submittedName>
</protein>
<dbReference type="Gramene" id="GBG84080">
    <property type="protein sequence ID" value="GBG84080"/>
    <property type="gene ID" value="CBR_g37955"/>
</dbReference>
<name>A0A388LP10_CHABU</name>